<dbReference type="GO" id="GO:0003725">
    <property type="term" value="F:double-stranded RNA binding"/>
    <property type="evidence" value="ECO:0007669"/>
    <property type="project" value="TreeGrafter"/>
</dbReference>
<dbReference type="InterPro" id="IPR051247">
    <property type="entry name" value="RLC_Component"/>
</dbReference>
<name>B4HUF7_DROSE</name>
<keyword evidence="1" id="KW-0694">RNA-binding</keyword>
<protein>
    <submittedName>
        <fullName evidence="3">GM13918</fullName>
    </submittedName>
</protein>
<dbReference type="GO" id="GO:0070578">
    <property type="term" value="C:RISC-loading complex"/>
    <property type="evidence" value="ECO:0007669"/>
    <property type="project" value="TreeGrafter"/>
</dbReference>
<organism evidence="4">
    <name type="scientific">Drosophila sechellia</name>
    <name type="common">Fruit fly</name>
    <dbReference type="NCBI Taxonomy" id="7238"/>
    <lineage>
        <taxon>Eukaryota</taxon>
        <taxon>Metazoa</taxon>
        <taxon>Ecdysozoa</taxon>
        <taxon>Arthropoda</taxon>
        <taxon>Hexapoda</taxon>
        <taxon>Insecta</taxon>
        <taxon>Pterygota</taxon>
        <taxon>Neoptera</taxon>
        <taxon>Endopterygota</taxon>
        <taxon>Diptera</taxon>
        <taxon>Brachycera</taxon>
        <taxon>Muscomorpha</taxon>
        <taxon>Ephydroidea</taxon>
        <taxon>Drosophilidae</taxon>
        <taxon>Drosophila</taxon>
        <taxon>Sophophora</taxon>
    </lineage>
</organism>
<reference evidence="3 4" key="1">
    <citation type="journal article" date="2007" name="Nature">
        <title>Evolution of genes and genomes on the Drosophila phylogeny.</title>
        <authorList>
            <consortium name="Drosophila 12 Genomes Consortium"/>
            <person name="Clark A.G."/>
            <person name="Eisen M.B."/>
            <person name="Smith D.R."/>
            <person name="Bergman C.M."/>
            <person name="Oliver B."/>
            <person name="Markow T.A."/>
            <person name="Kaufman T.C."/>
            <person name="Kellis M."/>
            <person name="Gelbart W."/>
            <person name="Iyer V.N."/>
            <person name="Pollard D.A."/>
            <person name="Sackton T.B."/>
            <person name="Larracuente A.M."/>
            <person name="Singh N.D."/>
            <person name="Abad J.P."/>
            <person name="Abt D.N."/>
            <person name="Adryan B."/>
            <person name="Aguade M."/>
            <person name="Akashi H."/>
            <person name="Anderson W.W."/>
            <person name="Aquadro C.F."/>
            <person name="Ardell D.H."/>
            <person name="Arguello R."/>
            <person name="Artieri C.G."/>
            <person name="Barbash D.A."/>
            <person name="Barker D."/>
            <person name="Barsanti P."/>
            <person name="Batterham P."/>
            <person name="Batzoglou S."/>
            <person name="Begun D."/>
            <person name="Bhutkar A."/>
            <person name="Blanco E."/>
            <person name="Bosak S.A."/>
            <person name="Bradley R.K."/>
            <person name="Brand A.D."/>
            <person name="Brent M.R."/>
            <person name="Brooks A.N."/>
            <person name="Brown R.H."/>
            <person name="Butlin R.K."/>
            <person name="Caggese C."/>
            <person name="Calvi B.R."/>
            <person name="Bernardo de Carvalho A."/>
            <person name="Caspi A."/>
            <person name="Castrezana S."/>
            <person name="Celniker S.E."/>
            <person name="Chang J.L."/>
            <person name="Chapple C."/>
            <person name="Chatterji S."/>
            <person name="Chinwalla A."/>
            <person name="Civetta A."/>
            <person name="Clifton S.W."/>
            <person name="Comeron J.M."/>
            <person name="Costello J.C."/>
            <person name="Coyne J.A."/>
            <person name="Daub J."/>
            <person name="David R.G."/>
            <person name="Delcher A.L."/>
            <person name="Delehaunty K."/>
            <person name="Do C.B."/>
            <person name="Ebling H."/>
            <person name="Edwards K."/>
            <person name="Eickbush T."/>
            <person name="Evans J.D."/>
            <person name="Filipski A."/>
            <person name="Findeiss S."/>
            <person name="Freyhult E."/>
            <person name="Fulton L."/>
            <person name="Fulton R."/>
            <person name="Garcia A.C."/>
            <person name="Gardiner A."/>
            <person name="Garfield D.A."/>
            <person name="Garvin B.E."/>
            <person name="Gibson G."/>
            <person name="Gilbert D."/>
            <person name="Gnerre S."/>
            <person name="Godfrey J."/>
            <person name="Good R."/>
            <person name="Gotea V."/>
            <person name="Gravely B."/>
            <person name="Greenberg A.J."/>
            <person name="Griffiths-Jones S."/>
            <person name="Gross S."/>
            <person name="Guigo R."/>
            <person name="Gustafson E.A."/>
            <person name="Haerty W."/>
            <person name="Hahn M.W."/>
            <person name="Halligan D.L."/>
            <person name="Halpern A.L."/>
            <person name="Halter G.M."/>
            <person name="Han M.V."/>
            <person name="Heger A."/>
            <person name="Hillier L."/>
            <person name="Hinrichs A.S."/>
            <person name="Holmes I."/>
            <person name="Hoskins R.A."/>
            <person name="Hubisz M.J."/>
            <person name="Hultmark D."/>
            <person name="Huntley M.A."/>
            <person name="Jaffe D.B."/>
            <person name="Jagadeeshan S."/>
            <person name="Jeck W.R."/>
            <person name="Johnson J."/>
            <person name="Jones C.D."/>
            <person name="Jordan W.C."/>
            <person name="Karpen G.H."/>
            <person name="Kataoka E."/>
            <person name="Keightley P.D."/>
            <person name="Kheradpour P."/>
            <person name="Kirkness E.F."/>
            <person name="Koerich L.B."/>
            <person name="Kristiansen K."/>
            <person name="Kudrna D."/>
            <person name="Kulathinal R.J."/>
            <person name="Kumar S."/>
            <person name="Kwok R."/>
            <person name="Lander E."/>
            <person name="Langley C.H."/>
            <person name="Lapoint R."/>
            <person name="Lazzaro B.P."/>
            <person name="Lee S.J."/>
            <person name="Levesque L."/>
            <person name="Li R."/>
            <person name="Lin C.F."/>
            <person name="Lin M.F."/>
            <person name="Lindblad-Toh K."/>
            <person name="Llopart A."/>
            <person name="Long M."/>
            <person name="Low L."/>
            <person name="Lozovsky E."/>
            <person name="Lu J."/>
            <person name="Luo M."/>
            <person name="Machado C.A."/>
            <person name="Makalowski W."/>
            <person name="Marzo M."/>
            <person name="Matsuda M."/>
            <person name="Matzkin L."/>
            <person name="McAllister B."/>
            <person name="McBride C.S."/>
            <person name="McKernan B."/>
            <person name="McKernan K."/>
            <person name="Mendez-Lago M."/>
            <person name="Minx P."/>
            <person name="Mollenhauer M.U."/>
            <person name="Montooth K."/>
            <person name="Mount S.M."/>
            <person name="Mu X."/>
            <person name="Myers E."/>
            <person name="Negre B."/>
            <person name="Newfeld S."/>
            <person name="Nielsen R."/>
            <person name="Noor M.A."/>
            <person name="O'Grady P."/>
            <person name="Pachter L."/>
            <person name="Papaceit M."/>
            <person name="Parisi M.J."/>
            <person name="Parisi M."/>
            <person name="Parts L."/>
            <person name="Pedersen J.S."/>
            <person name="Pesole G."/>
            <person name="Phillippy A.M."/>
            <person name="Ponting C.P."/>
            <person name="Pop M."/>
            <person name="Porcelli D."/>
            <person name="Powell J.R."/>
            <person name="Prohaska S."/>
            <person name="Pruitt K."/>
            <person name="Puig M."/>
            <person name="Quesneville H."/>
            <person name="Ram K.R."/>
            <person name="Rand D."/>
            <person name="Rasmussen M.D."/>
            <person name="Reed L.K."/>
            <person name="Reenan R."/>
            <person name="Reily A."/>
            <person name="Remington K.A."/>
            <person name="Rieger T.T."/>
            <person name="Ritchie M.G."/>
            <person name="Robin C."/>
            <person name="Rogers Y.H."/>
            <person name="Rohde C."/>
            <person name="Rozas J."/>
            <person name="Rubenfield M.J."/>
            <person name="Ruiz A."/>
            <person name="Russo S."/>
            <person name="Salzberg S.L."/>
            <person name="Sanchez-Gracia A."/>
            <person name="Saranga D.J."/>
            <person name="Sato H."/>
            <person name="Schaeffer S.W."/>
            <person name="Schatz M.C."/>
            <person name="Schlenke T."/>
            <person name="Schwartz R."/>
            <person name="Segarra C."/>
            <person name="Singh R.S."/>
            <person name="Sirot L."/>
            <person name="Sirota M."/>
            <person name="Sisneros N.B."/>
            <person name="Smith C.D."/>
            <person name="Smith T.F."/>
            <person name="Spieth J."/>
            <person name="Stage D.E."/>
            <person name="Stark A."/>
            <person name="Stephan W."/>
            <person name="Strausberg R.L."/>
            <person name="Strempel S."/>
            <person name="Sturgill D."/>
            <person name="Sutton G."/>
            <person name="Sutton G.G."/>
            <person name="Tao W."/>
            <person name="Teichmann S."/>
            <person name="Tobari Y.N."/>
            <person name="Tomimura Y."/>
            <person name="Tsolas J.M."/>
            <person name="Valente V.L."/>
            <person name="Venter E."/>
            <person name="Venter J.C."/>
            <person name="Vicario S."/>
            <person name="Vieira F.G."/>
            <person name="Vilella A.J."/>
            <person name="Villasante A."/>
            <person name="Walenz B."/>
            <person name="Wang J."/>
            <person name="Wasserman M."/>
            <person name="Watts T."/>
            <person name="Wilson D."/>
            <person name="Wilson R.K."/>
            <person name="Wing R.A."/>
            <person name="Wolfner M.F."/>
            <person name="Wong A."/>
            <person name="Wong G.K."/>
            <person name="Wu C.I."/>
            <person name="Wu G."/>
            <person name="Yamamoto D."/>
            <person name="Yang H.P."/>
            <person name="Yang S.P."/>
            <person name="Yorke J.A."/>
            <person name="Yoshida K."/>
            <person name="Zdobnov E."/>
            <person name="Zhang P."/>
            <person name="Zhang Y."/>
            <person name="Zimin A.V."/>
            <person name="Baldwin J."/>
            <person name="Abdouelleil A."/>
            <person name="Abdulkadir J."/>
            <person name="Abebe A."/>
            <person name="Abera B."/>
            <person name="Abreu J."/>
            <person name="Acer S.C."/>
            <person name="Aftuck L."/>
            <person name="Alexander A."/>
            <person name="An P."/>
            <person name="Anderson E."/>
            <person name="Anderson S."/>
            <person name="Arachi H."/>
            <person name="Azer M."/>
            <person name="Bachantsang P."/>
            <person name="Barry A."/>
            <person name="Bayul T."/>
            <person name="Berlin A."/>
            <person name="Bessette D."/>
            <person name="Bloom T."/>
            <person name="Blye J."/>
            <person name="Boguslavskiy L."/>
            <person name="Bonnet C."/>
            <person name="Boukhgalter B."/>
            <person name="Bourzgui I."/>
            <person name="Brown A."/>
            <person name="Cahill P."/>
            <person name="Channer S."/>
            <person name="Cheshatsang Y."/>
            <person name="Chuda L."/>
            <person name="Citroen M."/>
            <person name="Collymore A."/>
            <person name="Cooke P."/>
            <person name="Costello M."/>
            <person name="D'Aco K."/>
            <person name="Daza R."/>
            <person name="De Haan G."/>
            <person name="DeGray S."/>
            <person name="DeMaso C."/>
            <person name="Dhargay N."/>
            <person name="Dooley K."/>
            <person name="Dooley E."/>
            <person name="Doricent M."/>
            <person name="Dorje P."/>
            <person name="Dorjee K."/>
            <person name="Dupes A."/>
            <person name="Elong R."/>
            <person name="Falk J."/>
            <person name="Farina A."/>
            <person name="Faro S."/>
            <person name="Ferguson D."/>
            <person name="Fisher S."/>
            <person name="Foley C.D."/>
            <person name="Franke A."/>
            <person name="Friedrich D."/>
            <person name="Gadbois L."/>
            <person name="Gearin G."/>
            <person name="Gearin C.R."/>
            <person name="Giannoukos G."/>
            <person name="Goode T."/>
            <person name="Graham J."/>
            <person name="Grandbois E."/>
            <person name="Grewal S."/>
            <person name="Gyaltsen K."/>
            <person name="Hafez N."/>
            <person name="Hagos B."/>
            <person name="Hall J."/>
            <person name="Henson C."/>
            <person name="Hollinger A."/>
            <person name="Honan T."/>
            <person name="Huard M.D."/>
            <person name="Hughes L."/>
            <person name="Hurhula B."/>
            <person name="Husby M.E."/>
            <person name="Kamat A."/>
            <person name="Kanga B."/>
            <person name="Kashin S."/>
            <person name="Khazanovich D."/>
            <person name="Kisner P."/>
            <person name="Lance K."/>
            <person name="Lara M."/>
            <person name="Lee W."/>
            <person name="Lennon N."/>
            <person name="Letendre F."/>
            <person name="LeVine R."/>
            <person name="Lipovsky A."/>
            <person name="Liu X."/>
            <person name="Liu J."/>
            <person name="Liu S."/>
            <person name="Lokyitsang T."/>
            <person name="Lokyitsang Y."/>
            <person name="Lubonja R."/>
            <person name="Lui A."/>
            <person name="MacDonald P."/>
            <person name="Magnisalis V."/>
            <person name="Maru K."/>
            <person name="Matthews C."/>
            <person name="McCusker W."/>
            <person name="McDonough S."/>
            <person name="Mehta T."/>
            <person name="Meldrim J."/>
            <person name="Meneus L."/>
            <person name="Mihai O."/>
            <person name="Mihalev A."/>
            <person name="Mihova T."/>
            <person name="Mittelman R."/>
            <person name="Mlenga V."/>
            <person name="Montmayeur A."/>
            <person name="Mulrain L."/>
            <person name="Navidi A."/>
            <person name="Naylor J."/>
            <person name="Negash T."/>
            <person name="Nguyen T."/>
            <person name="Nguyen N."/>
            <person name="Nicol R."/>
            <person name="Norbu C."/>
            <person name="Norbu N."/>
            <person name="Novod N."/>
            <person name="O'Neill B."/>
            <person name="Osman S."/>
            <person name="Markiewicz E."/>
            <person name="Oyono O.L."/>
            <person name="Patti C."/>
            <person name="Phunkhang P."/>
            <person name="Pierre F."/>
            <person name="Priest M."/>
            <person name="Raghuraman S."/>
            <person name="Rege F."/>
            <person name="Reyes R."/>
            <person name="Rise C."/>
            <person name="Rogov P."/>
            <person name="Ross K."/>
            <person name="Ryan E."/>
            <person name="Settipalli S."/>
            <person name="Shea T."/>
            <person name="Sherpa N."/>
            <person name="Shi L."/>
            <person name="Shih D."/>
            <person name="Sparrow T."/>
            <person name="Spaulding J."/>
            <person name="Stalker J."/>
            <person name="Stange-Thomann N."/>
            <person name="Stavropoulos S."/>
            <person name="Stone C."/>
            <person name="Strader C."/>
            <person name="Tesfaye S."/>
            <person name="Thomson T."/>
            <person name="Thoulutsang Y."/>
            <person name="Thoulutsang D."/>
            <person name="Topham K."/>
            <person name="Topping I."/>
            <person name="Tsamla T."/>
            <person name="Vassiliev H."/>
            <person name="Vo A."/>
            <person name="Wangchuk T."/>
            <person name="Wangdi T."/>
            <person name="Weiand M."/>
            <person name="Wilkinson J."/>
            <person name="Wilson A."/>
            <person name="Yadav S."/>
            <person name="Young G."/>
            <person name="Yu Q."/>
            <person name="Zembek L."/>
            <person name="Zhong D."/>
            <person name="Zimmer A."/>
            <person name="Zwirko Z."/>
            <person name="Jaffe D.B."/>
            <person name="Alvarez P."/>
            <person name="Brockman W."/>
            <person name="Butler J."/>
            <person name="Chin C."/>
            <person name="Gnerre S."/>
            <person name="Grabherr M."/>
            <person name="Kleber M."/>
            <person name="Mauceli E."/>
            <person name="MacCallum I."/>
        </authorList>
    </citation>
    <scope>NUCLEOTIDE SEQUENCE [LARGE SCALE GENOMIC DNA]</scope>
    <source>
        <strain evidence="4">Rob3c / Tucson 14021-0248.25</strain>
    </source>
</reference>
<proteinExistence type="predicted"/>
<dbReference type="GO" id="GO:0005737">
    <property type="term" value="C:cytoplasm"/>
    <property type="evidence" value="ECO:0007669"/>
    <property type="project" value="EnsemblMetazoa"/>
</dbReference>
<dbReference type="HOGENOM" id="CLU_039772_1_0_1"/>
<feature type="compositionally biased region" description="Basic residues" evidence="2">
    <location>
        <begin position="94"/>
        <end position="109"/>
    </location>
</feature>
<dbReference type="GO" id="GO:0070920">
    <property type="term" value="P:regulation of regulatory ncRNA processing"/>
    <property type="evidence" value="ECO:0007669"/>
    <property type="project" value="TreeGrafter"/>
</dbReference>
<dbReference type="STRING" id="7238.B4HUF7"/>
<evidence type="ECO:0000313" key="4">
    <source>
        <dbReference type="Proteomes" id="UP000001292"/>
    </source>
</evidence>
<feature type="region of interest" description="Disordered" evidence="2">
    <location>
        <begin position="37"/>
        <end position="117"/>
    </location>
</feature>
<dbReference type="OMA" id="ARVDNCE"/>
<dbReference type="GO" id="GO:0035194">
    <property type="term" value="P:regulatory ncRNA-mediated post-transcriptional gene silencing"/>
    <property type="evidence" value="ECO:0007669"/>
    <property type="project" value="EnsemblMetazoa"/>
</dbReference>
<dbReference type="EMBL" id="CH480817">
    <property type="protein sequence ID" value="EDW50578.1"/>
    <property type="molecule type" value="Genomic_DNA"/>
</dbReference>
<keyword evidence="4" id="KW-1185">Reference proteome</keyword>
<evidence type="ECO:0000256" key="1">
    <source>
        <dbReference type="ARBA" id="ARBA00022884"/>
    </source>
</evidence>
<dbReference type="PhylomeDB" id="B4HUF7"/>
<feature type="compositionally biased region" description="Basic and acidic residues" evidence="2">
    <location>
        <begin position="41"/>
        <end position="57"/>
    </location>
</feature>
<dbReference type="GO" id="GO:0035197">
    <property type="term" value="F:siRNA binding"/>
    <property type="evidence" value="ECO:0007669"/>
    <property type="project" value="EnsemblMetazoa"/>
</dbReference>
<dbReference type="GO" id="GO:0030422">
    <property type="term" value="P:siRNA processing"/>
    <property type="evidence" value="ECO:0007669"/>
    <property type="project" value="TreeGrafter"/>
</dbReference>
<sequence>MKDPLNPNPSAQGDAIAVTIPLADDLNASPIHVTNAMDCDAPEKPLELKKKADDKSSRVITVGDSQSHKPLELKKMADDESAVVINADATSGSKKQKKKKNKGRSKRTQKATSRPLTMSVSAKDALMVLNELKGVTIDKMEVKRKHDGIIMAYIVVNSKKYEGKGFSLASARNAACEKALQGVLTTKMKAVLDEPENSAGSDEDDLLGKMASYAVHKLAEEWKSNDIDVAAVYNDLKKKLTPGFDPKASSPGKPLPKSWKNMDPCMVLTYMRPQINFKVSSFTGTDQNKTFSMSARVDNCEFNADGPSKKVARYRLTALVCNKLFGTEYPQK</sequence>
<dbReference type="KEGG" id="dse:6610879"/>
<dbReference type="OrthoDB" id="6363432at2759"/>
<dbReference type="AlphaFoldDB" id="B4HUF7"/>
<dbReference type="Proteomes" id="UP000001292">
    <property type="component" value="Unassembled WGS sequence"/>
</dbReference>
<evidence type="ECO:0000256" key="2">
    <source>
        <dbReference type="SAM" id="MobiDB-lite"/>
    </source>
</evidence>
<accession>B4HUF7</accession>
<dbReference type="Gene3D" id="3.30.160.20">
    <property type="match status" value="2"/>
</dbReference>
<dbReference type="PANTHER" id="PTHR46205:SF5">
    <property type="entry name" value="BLANKS-RELATED"/>
    <property type="match status" value="1"/>
</dbReference>
<evidence type="ECO:0000313" key="3">
    <source>
        <dbReference type="EMBL" id="EDW50578.1"/>
    </source>
</evidence>
<dbReference type="SUPFAM" id="SSF54768">
    <property type="entry name" value="dsRNA-binding domain-like"/>
    <property type="match status" value="1"/>
</dbReference>
<dbReference type="PANTHER" id="PTHR46205">
    <property type="entry name" value="LOQUACIOUS, ISOFORM B"/>
    <property type="match status" value="1"/>
</dbReference>
<dbReference type="GO" id="GO:0007291">
    <property type="term" value="P:sperm individualization"/>
    <property type="evidence" value="ECO:0007669"/>
    <property type="project" value="EnsemblMetazoa"/>
</dbReference>
<dbReference type="GO" id="GO:0000792">
    <property type="term" value="C:heterochromatin"/>
    <property type="evidence" value="ECO:0007669"/>
    <property type="project" value="EnsemblMetazoa"/>
</dbReference>
<gene>
    <name evidence="3" type="primary">Dsec\GM13918</name>
    <name evidence="3" type="ORF">Dsec_GM13918</name>
</gene>
<dbReference type="GO" id="GO:0005634">
    <property type="term" value="C:nucleus"/>
    <property type="evidence" value="ECO:0007669"/>
    <property type="project" value="EnsemblMetazoa"/>
</dbReference>
<feature type="compositionally biased region" description="Basic and acidic residues" evidence="2">
    <location>
        <begin position="66"/>
        <end position="78"/>
    </location>
</feature>
<dbReference type="GO" id="GO:0016442">
    <property type="term" value="C:RISC complex"/>
    <property type="evidence" value="ECO:0007669"/>
    <property type="project" value="TreeGrafter"/>
</dbReference>